<reference evidence="1 2" key="1">
    <citation type="submission" date="2016-10" db="EMBL/GenBank/DDBJ databases">
        <title>Paenibacillus species isolates.</title>
        <authorList>
            <person name="Beno S.M."/>
        </authorList>
    </citation>
    <scope>NUCLEOTIDE SEQUENCE [LARGE SCALE GENOMIC DNA]</scope>
    <source>
        <strain evidence="1 2">FSL H7-0604</strain>
    </source>
</reference>
<evidence type="ECO:0000313" key="2">
    <source>
        <dbReference type="Proteomes" id="UP000187465"/>
    </source>
</evidence>
<name>A0A1R0WY60_9BACL</name>
<protein>
    <submittedName>
        <fullName evidence="1">Uncharacterized protein</fullName>
    </submittedName>
</protein>
<dbReference type="AlphaFoldDB" id="A0A1R0WY60"/>
<gene>
    <name evidence="1" type="ORF">BJP51_05675</name>
</gene>
<sequence>MLLHPPVFRKYKIYMFHMIMIILLLAETVPSSEKDGKAVSTCQYSTRICRGIPAKEFPGPKRGKSLMASSAREVNGRNTAFLLSGKGYLLFIQIEGIPEVQ</sequence>
<organism evidence="1 2">
    <name type="scientific">Paenibacillus odorifer</name>
    <dbReference type="NCBI Taxonomy" id="189426"/>
    <lineage>
        <taxon>Bacteria</taxon>
        <taxon>Bacillati</taxon>
        <taxon>Bacillota</taxon>
        <taxon>Bacilli</taxon>
        <taxon>Bacillales</taxon>
        <taxon>Paenibacillaceae</taxon>
        <taxon>Paenibacillus</taxon>
    </lineage>
</organism>
<accession>A0A1R0WY60</accession>
<dbReference type="EMBL" id="MKQP01000056">
    <property type="protein sequence ID" value="OMD23660.1"/>
    <property type="molecule type" value="Genomic_DNA"/>
</dbReference>
<dbReference type="Proteomes" id="UP000187465">
    <property type="component" value="Unassembled WGS sequence"/>
</dbReference>
<comment type="caution">
    <text evidence="1">The sequence shown here is derived from an EMBL/GenBank/DDBJ whole genome shotgun (WGS) entry which is preliminary data.</text>
</comment>
<evidence type="ECO:0000313" key="1">
    <source>
        <dbReference type="EMBL" id="OMD23660.1"/>
    </source>
</evidence>
<proteinExistence type="predicted"/>